<protein>
    <submittedName>
        <fullName evidence="2">Uncharacterized protein</fullName>
    </submittedName>
</protein>
<gene>
    <name evidence="2" type="ORF">BN486_03669</name>
</gene>
<evidence type="ECO:0000313" key="2">
    <source>
        <dbReference type="EMBL" id="CDB63847.1"/>
    </source>
</evidence>
<dbReference type="RefSeq" id="WP_022203152.1">
    <property type="nucleotide sequence ID" value="NZ_FR886101.1"/>
</dbReference>
<organism evidence="2 3">
    <name type="scientific">[Clostridium] clostridioforme CAG:132</name>
    <dbReference type="NCBI Taxonomy" id="1263065"/>
    <lineage>
        <taxon>Bacteria</taxon>
        <taxon>Bacillati</taxon>
        <taxon>Bacillota</taxon>
        <taxon>Clostridia</taxon>
        <taxon>Lachnospirales</taxon>
        <taxon>Lachnospiraceae</taxon>
        <taxon>Enterocloster</taxon>
    </lineage>
</organism>
<dbReference type="AlphaFoldDB" id="R6KNZ4"/>
<accession>R6KNZ4</accession>
<name>R6KNZ4_9FIRM</name>
<sequence length="213" mass="24452">MLNECGISLYFRNDRIHIRKRTIEVLNHPAYVQLFINEEKKQLFIQSSTKNKDAFRVYYKPESKKKSSTETVNTAPPDNQTGSQESCEKICKDNLIHGDNGSTIKYNNVSENPTANAAEKDMNRQNIRVMQGQPEENTDDKETATVIRPERFYVNAKSLLDYLAKVIGVSRQSDSLRYVGEPLPDGKTVYIDLTQYEVIPYESITHDNIPQEK</sequence>
<reference evidence="2" key="1">
    <citation type="submission" date="2012-11" db="EMBL/GenBank/DDBJ databases">
        <title>Dependencies among metagenomic species, viruses, plasmids and units of genetic variation.</title>
        <authorList>
            <person name="Nielsen H.B."/>
            <person name="Almeida M."/>
            <person name="Juncker A.S."/>
            <person name="Rasmussen S."/>
            <person name="Li J."/>
            <person name="Sunagawa S."/>
            <person name="Plichta D."/>
            <person name="Gautier L."/>
            <person name="Le Chatelier E."/>
            <person name="Peletier E."/>
            <person name="Bonde I."/>
            <person name="Nielsen T."/>
            <person name="Manichanh C."/>
            <person name="Arumugam M."/>
            <person name="Batto J."/>
            <person name="Santos M.B.Q.D."/>
            <person name="Blom N."/>
            <person name="Borruel N."/>
            <person name="Burgdorf K.S."/>
            <person name="Boumezbeur F."/>
            <person name="Casellas F."/>
            <person name="Dore J."/>
            <person name="Guarner F."/>
            <person name="Hansen T."/>
            <person name="Hildebrand F."/>
            <person name="Kaas R.S."/>
            <person name="Kennedy S."/>
            <person name="Kristiansen K."/>
            <person name="Kultima J.R."/>
            <person name="Leonard P."/>
            <person name="Levenez F."/>
            <person name="Lund O."/>
            <person name="Moumen B."/>
            <person name="Le Paslier D."/>
            <person name="Pons N."/>
            <person name="Pedersen O."/>
            <person name="Prifti E."/>
            <person name="Qin J."/>
            <person name="Raes J."/>
            <person name="Tap J."/>
            <person name="Tims S."/>
            <person name="Ussery D.W."/>
            <person name="Yamada T."/>
            <person name="MetaHit consortium"/>
            <person name="Renault P."/>
            <person name="Sicheritz-Ponten T."/>
            <person name="Bork P."/>
            <person name="Wang J."/>
            <person name="Brunak S."/>
            <person name="Ehrlich S.D."/>
        </authorList>
    </citation>
    <scope>NUCLEOTIDE SEQUENCE [LARGE SCALE GENOMIC DNA]</scope>
</reference>
<feature type="region of interest" description="Disordered" evidence="1">
    <location>
        <begin position="61"/>
        <end position="85"/>
    </location>
</feature>
<comment type="caution">
    <text evidence="2">The sequence shown here is derived from an EMBL/GenBank/DDBJ whole genome shotgun (WGS) entry which is preliminary data.</text>
</comment>
<evidence type="ECO:0000256" key="1">
    <source>
        <dbReference type="SAM" id="MobiDB-lite"/>
    </source>
</evidence>
<evidence type="ECO:0000313" key="3">
    <source>
        <dbReference type="Proteomes" id="UP000018009"/>
    </source>
</evidence>
<feature type="compositionally biased region" description="Polar residues" evidence="1">
    <location>
        <begin position="69"/>
        <end position="85"/>
    </location>
</feature>
<proteinExistence type="predicted"/>
<dbReference type="Proteomes" id="UP000018009">
    <property type="component" value="Unassembled WGS sequence"/>
</dbReference>
<dbReference type="EMBL" id="CBDY010000341">
    <property type="protein sequence ID" value="CDB63847.1"/>
    <property type="molecule type" value="Genomic_DNA"/>
</dbReference>